<feature type="transmembrane region" description="Helical" evidence="3">
    <location>
        <begin position="6"/>
        <end position="26"/>
    </location>
</feature>
<dbReference type="OrthoDB" id="2361316at2"/>
<name>A0A1S2M2R0_9BACI</name>
<evidence type="ECO:0000256" key="3">
    <source>
        <dbReference type="SAM" id="Phobius"/>
    </source>
</evidence>
<proteinExistence type="predicted"/>
<dbReference type="EMBL" id="CP063356">
    <property type="protein sequence ID" value="QOY36100.1"/>
    <property type="molecule type" value="Genomic_DNA"/>
</dbReference>
<keyword evidence="3" id="KW-0472">Membrane</keyword>
<dbReference type="KEGG" id="aia:AWH56_026265"/>
<accession>A0A1S2M2R0</accession>
<evidence type="ECO:0000313" key="5">
    <source>
        <dbReference type="EMBL" id="QOY36100.1"/>
    </source>
</evidence>
<keyword evidence="2" id="KW-0178">Competence</keyword>
<keyword evidence="3" id="KW-1133">Transmembrane helix</keyword>
<keyword evidence="3" id="KW-0812">Transmembrane</keyword>
<dbReference type="Proteomes" id="UP000180175">
    <property type="component" value="Chromosome"/>
</dbReference>
<dbReference type="GO" id="GO:0009986">
    <property type="term" value="C:cell surface"/>
    <property type="evidence" value="ECO:0007669"/>
    <property type="project" value="UniProtKB-SubCell"/>
</dbReference>
<dbReference type="PROSITE" id="PS00409">
    <property type="entry name" value="PROKAR_NTER_METHYL"/>
    <property type="match status" value="1"/>
</dbReference>
<dbReference type="GO" id="GO:0030420">
    <property type="term" value="P:establishment of competence for transformation"/>
    <property type="evidence" value="ECO:0007669"/>
    <property type="project" value="UniProtKB-KW"/>
</dbReference>
<keyword evidence="6" id="KW-1185">Reference proteome</keyword>
<evidence type="ECO:0000313" key="6">
    <source>
        <dbReference type="Proteomes" id="UP000180175"/>
    </source>
</evidence>
<gene>
    <name evidence="5" type="ORF">AWH56_026265</name>
    <name evidence="4" type="ORF">AWH56_10270</name>
</gene>
<dbReference type="Pfam" id="PF15980">
    <property type="entry name" value="ComGF"/>
    <property type="match status" value="1"/>
</dbReference>
<evidence type="ECO:0000313" key="4">
    <source>
        <dbReference type="EMBL" id="OIJ18810.1"/>
    </source>
</evidence>
<sequence length="144" mass="16700">MKQNKGFTLIEVLIAFSIFLILASLFPQFIKLISYEAKSIHHLETSIFFQQLSSDVQKSANIYVENNTLYLLQGNNDVVTYGYFQKRIRRQVNNKGQEMVLQNVADVTFSSWVNGIDVLILDLYNQIHQKRITHLISLEVMKSE</sequence>
<dbReference type="NCBIfam" id="TIGR02532">
    <property type="entry name" value="IV_pilin_GFxxxE"/>
    <property type="match status" value="1"/>
</dbReference>
<reference evidence="5 6" key="2">
    <citation type="journal article" date="2017" name="Genome Announc.">
        <title>Draft Genome Sequences of Four Alkaliphilic Bacteria Belonging to the Anaerobacillus Genus.</title>
        <authorList>
            <person name="Bassil N.M."/>
            <person name="Lloyd J.R."/>
        </authorList>
    </citation>
    <scope>NUCLEOTIDE SEQUENCE [LARGE SCALE GENOMIC DNA]</scope>
    <source>
        <strain evidence="5 6">NB2006</strain>
    </source>
</reference>
<evidence type="ECO:0000256" key="2">
    <source>
        <dbReference type="ARBA" id="ARBA00023287"/>
    </source>
</evidence>
<dbReference type="RefSeq" id="WP_071317063.1">
    <property type="nucleotide sequence ID" value="NZ_CP063356.2"/>
</dbReference>
<reference evidence="5" key="4">
    <citation type="submission" date="2020-10" db="EMBL/GenBank/DDBJ databases">
        <authorList>
            <person name="Bassil N.M."/>
            <person name="Lloyd J.R."/>
        </authorList>
    </citation>
    <scope>NUCLEOTIDE SEQUENCE</scope>
    <source>
        <strain evidence="5">NB2006</strain>
    </source>
</reference>
<dbReference type="EMBL" id="LQXD01000086">
    <property type="protein sequence ID" value="OIJ18810.1"/>
    <property type="molecule type" value="Genomic_DNA"/>
</dbReference>
<protein>
    <submittedName>
        <fullName evidence="5">Prepilin-type N-terminal cleavage/methylation domain-containing protein</fullName>
    </submittedName>
</protein>
<dbReference type="AlphaFoldDB" id="A0A1S2M2R0"/>
<organism evidence="4 6">
    <name type="scientific">Anaerobacillus isosaccharinicus</name>
    <dbReference type="NCBI Taxonomy" id="1532552"/>
    <lineage>
        <taxon>Bacteria</taxon>
        <taxon>Bacillati</taxon>
        <taxon>Bacillota</taxon>
        <taxon>Bacilli</taxon>
        <taxon>Bacillales</taxon>
        <taxon>Bacillaceae</taxon>
        <taxon>Anaerobacillus</taxon>
    </lineage>
</organism>
<reference evidence="5 6" key="3">
    <citation type="journal article" date="2019" name="Int. J. Syst. Evol. Microbiol.">
        <title>Anaerobacillus isosaccharinicus sp. nov., an alkaliphilic bacterium which degrades isosaccharinic acid.</title>
        <authorList>
            <person name="Bassil N.M."/>
            <person name="Lloyd J.R."/>
        </authorList>
    </citation>
    <scope>NUCLEOTIDE SEQUENCE [LARGE SCALE GENOMIC DNA]</scope>
    <source>
        <strain evidence="5 6">NB2006</strain>
    </source>
</reference>
<dbReference type="NCBIfam" id="NF041002">
    <property type="entry name" value="pilin_ComGF"/>
    <property type="match status" value="1"/>
</dbReference>
<dbReference type="InterPro" id="IPR016977">
    <property type="entry name" value="ComGF"/>
</dbReference>
<evidence type="ECO:0000256" key="1">
    <source>
        <dbReference type="ARBA" id="ARBA00004241"/>
    </source>
</evidence>
<comment type="subcellular location">
    <subcellularLocation>
        <location evidence="1">Cell surface</location>
    </subcellularLocation>
</comment>
<dbReference type="InterPro" id="IPR012902">
    <property type="entry name" value="N_methyl_site"/>
</dbReference>
<reference evidence="4 6" key="1">
    <citation type="submission" date="2016-10" db="EMBL/GenBank/DDBJ databases">
        <title>Draft genome sequences of four alkaliphilic bacteria belonging to the Anaerobacillus genus.</title>
        <authorList>
            <person name="Bassil N.M."/>
            <person name="Lloyd J.R."/>
        </authorList>
    </citation>
    <scope>NUCLEOTIDE SEQUENCE [LARGE SCALE GENOMIC DNA]</scope>
    <source>
        <strain evidence="4 6">NB2006</strain>
    </source>
</reference>
<dbReference type="Pfam" id="PF07963">
    <property type="entry name" value="N_methyl"/>
    <property type="match status" value="1"/>
</dbReference>